<dbReference type="EMBL" id="JQCB01000008">
    <property type="protein sequence ID" value="KRN95485.1"/>
    <property type="molecule type" value="Genomic_DNA"/>
</dbReference>
<organism evidence="4 5">
    <name type="scientific">Furfurilactobacillus siliginis</name>
    <dbReference type="NCBI Taxonomy" id="348151"/>
    <lineage>
        <taxon>Bacteria</taxon>
        <taxon>Bacillati</taxon>
        <taxon>Bacillota</taxon>
        <taxon>Bacilli</taxon>
        <taxon>Lactobacillales</taxon>
        <taxon>Lactobacillaceae</taxon>
        <taxon>Furfurilactobacillus</taxon>
    </lineage>
</organism>
<dbReference type="InterPro" id="IPR036388">
    <property type="entry name" value="WH-like_DNA-bd_sf"/>
</dbReference>
<dbReference type="InterPro" id="IPR000835">
    <property type="entry name" value="HTH_MarR-typ"/>
</dbReference>
<proteinExistence type="predicted"/>
<evidence type="ECO:0000259" key="2">
    <source>
        <dbReference type="PROSITE" id="PS50995"/>
    </source>
</evidence>
<dbReference type="CDD" id="cd00090">
    <property type="entry name" value="HTH_ARSR"/>
    <property type="match status" value="1"/>
</dbReference>
<dbReference type="GO" id="GO:0003700">
    <property type="term" value="F:DNA-binding transcription factor activity"/>
    <property type="evidence" value="ECO:0007669"/>
    <property type="project" value="InterPro"/>
</dbReference>
<dbReference type="Proteomes" id="UP000321429">
    <property type="component" value="Unassembled WGS sequence"/>
</dbReference>
<dbReference type="PATRIC" id="fig|348151.3.peg.1999"/>
<name>A0A0R2L9R3_9LACO</name>
<dbReference type="AlphaFoldDB" id="A0A0R2L9R3"/>
<dbReference type="SUPFAM" id="SSF46785">
    <property type="entry name" value="Winged helix' DNA-binding domain"/>
    <property type="match status" value="1"/>
</dbReference>
<dbReference type="GO" id="GO:0006950">
    <property type="term" value="P:response to stress"/>
    <property type="evidence" value="ECO:0007669"/>
    <property type="project" value="TreeGrafter"/>
</dbReference>
<protein>
    <recommendedName>
        <fullName evidence="2">HTH marR-type domain-containing protein</fullName>
    </recommendedName>
</protein>
<dbReference type="STRING" id="348151.IV55_GL001946"/>
<dbReference type="RefSeq" id="WP_057810673.1">
    <property type="nucleotide sequence ID" value="NZ_BJUD01000055.1"/>
</dbReference>
<evidence type="ECO:0000313" key="3">
    <source>
        <dbReference type="EMBL" id="GEK29435.1"/>
    </source>
</evidence>
<dbReference type="SMART" id="SM00347">
    <property type="entry name" value="HTH_MARR"/>
    <property type="match status" value="1"/>
</dbReference>
<dbReference type="InterPro" id="IPR036390">
    <property type="entry name" value="WH_DNA-bd_sf"/>
</dbReference>
<dbReference type="EMBL" id="BJUD01000055">
    <property type="protein sequence ID" value="GEK29435.1"/>
    <property type="molecule type" value="Genomic_DNA"/>
</dbReference>
<evidence type="ECO:0000313" key="5">
    <source>
        <dbReference type="Proteomes" id="UP000051139"/>
    </source>
</evidence>
<evidence type="ECO:0000313" key="6">
    <source>
        <dbReference type="Proteomes" id="UP000321429"/>
    </source>
</evidence>
<dbReference type="PRINTS" id="PR00598">
    <property type="entry name" value="HTHMARR"/>
</dbReference>
<keyword evidence="1" id="KW-0238">DNA-binding</keyword>
<keyword evidence="5" id="KW-1185">Reference proteome</keyword>
<dbReference type="PANTHER" id="PTHR33164">
    <property type="entry name" value="TRANSCRIPTIONAL REGULATOR, MARR FAMILY"/>
    <property type="match status" value="1"/>
</dbReference>
<evidence type="ECO:0000313" key="4">
    <source>
        <dbReference type="EMBL" id="KRN95485.1"/>
    </source>
</evidence>
<sequence length="202" mass="23166">MTDQNYDLFNELRRLMEQPFLRMALLTDNDPGNSLRALYLITSHDGGTLTASDLADALDIKPSSVTSILRRLENAGFIERTKDADDARVINITATTAGQEEVDHLLQTGTDLRAGVFETLSDEEKAQLLTLLNKLNTQLSSEDYHDRLAERFREGRAQHHDHGWGPWKMNDAQFENFMRENRNHPHFDGNHGPFNPFNRRNF</sequence>
<dbReference type="PANTHER" id="PTHR33164:SF43">
    <property type="entry name" value="HTH-TYPE TRANSCRIPTIONAL REPRESSOR YETL"/>
    <property type="match status" value="1"/>
</dbReference>
<reference evidence="3 6" key="2">
    <citation type="submission" date="2019-07" db="EMBL/GenBank/DDBJ databases">
        <title>Whole genome shotgun sequence of Lactobacillus siliginis NBRC 101315.</title>
        <authorList>
            <person name="Hosoyama A."/>
            <person name="Uohara A."/>
            <person name="Ohji S."/>
            <person name="Ichikawa N."/>
        </authorList>
    </citation>
    <scope>NUCLEOTIDE SEQUENCE [LARGE SCALE GENOMIC DNA]</scope>
    <source>
        <strain evidence="3 6">NBRC 101315</strain>
    </source>
</reference>
<accession>A0A0R2L9R3</accession>
<dbReference type="InterPro" id="IPR039422">
    <property type="entry name" value="MarR/SlyA-like"/>
</dbReference>
<dbReference type="Proteomes" id="UP000051139">
    <property type="component" value="Unassembled WGS sequence"/>
</dbReference>
<comment type="caution">
    <text evidence="4">The sequence shown here is derived from an EMBL/GenBank/DDBJ whole genome shotgun (WGS) entry which is preliminary data.</text>
</comment>
<evidence type="ECO:0000256" key="1">
    <source>
        <dbReference type="ARBA" id="ARBA00023125"/>
    </source>
</evidence>
<reference evidence="4 5" key="1">
    <citation type="journal article" date="2015" name="Genome Announc.">
        <title>Expanding the biotechnology potential of lactobacilli through comparative genomics of 213 strains and associated genera.</title>
        <authorList>
            <person name="Sun Z."/>
            <person name="Harris H.M."/>
            <person name="McCann A."/>
            <person name="Guo C."/>
            <person name="Argimon S."/>
            <person name="Zhang W."/>
            <person name="Yang X."/>
            <person name="Jeffery I.B."/>
            <person name="Cooney J.C."/>
            <person name="Kagawa T.F."/>
            <person name="Liu W."/>
            <person name="Song Y."/>
            <person name="Salvetti E."/>
            <person name="Wrobel A."/>
            <person name="Rasinkangas P."/>
            <person name="Parkhill J."/>
            <person name="Rea M.C."/>
            <person name="O'Sullivan O."/>
            <person name="Ritari J."/>
            <person name="Douillard F.P."/>
            <person name="Paul Ross R."/>
            <person name="Yang R."/>
            <person name="Briner A.E."/>
            <person name="Felis G.E."/>
            <person name="de Vos W.M."/>
            <person name="Barrangou R."/>
            <person name="Klaenhammer T.R."/>
            <person name="Caufield P.W."/>
            <person name="Cui Y."/>
            <person name="Zhang H."/>
            <person name="O'Toole P.W."/>
        </authorList>
    </citation>
    <scope>NUCLEOTIDE SEQUENCE [LARGE SCALE GENOMIC DNA]</scope>
    <source>
        <strain evidence="4 5">DSM 22696</strain>
    </source>
</reference>
<gene>
    <name evidence="4" type="ORF">IV55_GL001946</name>
    <name evidence="3" type="ORF">LSI01_17460</name>
</gene>
<dbReference type="Gene3D" id="1.10.10.10">
    <property type="entry name" value="Winged helix-like DNA-binding domain superfamily/Winged helix DNA-binding domain"/>
    <property type="match status" value="1"/>
</dbReference>
<dbReference type="Pfam" id="PF01047">
    <property type="entry name" value="MarR"/>
    <property type="match status" value="1"/>
</dbReference>
<dbReference type="PROSITE" id="PS50995">
    <property type="entry name" value="HTH_MARR_2"/>
    <property type="match status" value="1"/>
</dbReference>
<feature type="domain" description="HTH marR-type" evidence="2">
    <location>
        <begin position="5"/>
        <end position="137"/>
    </location>
</feature>
<dbReference type="GO" id="GO:0003677">
    <property type="term" value="F:DNA binding"/>
    <property type="evidence" value="ECO:0007669"/>
    <property type="project" value="UniProtKB-KW"/>
</dbReference>
<dbReference type="InterPro" id="IPR011991">
    <property type="entry name" value="ArsR-like_HTH"/>
</dbReference>